<dbReference type="Proteomes" id="UP001215598">
    <property type="component" value="Unassembled WGS sequence"/>
</dbReference>
<dbReference type="EMBL" id="JARKIB010000109">
    <property type="protein sequence ID" value="KAJ7738980.1"/>
    <property type="molecule type" value="Genomic_DNA"/>
</dbReference>
<accession>A0AAD7ICI3</accession>
<dbReference type="AlphaFoldDB" id="A0AAD7ICI3"/>
<gene>
    <name evidence="1" type="ORF">B0H16DRAFT_1694656</name>
</gene>
<proteinExistence type="predicted"/>
<protein>
    <submittedName>
        <fullName evidence="1">Uncharacterized protein</fullName>
    </submittedName>
</protein>
<comment type="caution">
    <text evidence="1">The sequence shown here is derived from an EMBL/GenBank/DDBJ whole genome shotgun (WGS) entry which is preliminary data.</text>
</comment>
<evidence type="ECO:0000313" key="2">
    <source>
        <dbReference type="Proteomes" id="UP001215598"/>
    </source>
</evidence>
<keyword evidence="2" id="KW-1185">Reference proteome</keyword>
<organism evidence="1 2">
    <name type="scientific">Mycena metata</name>
    <dbReference type="NCBI Taxonomy" id="1033252"/>
    <lineage>
        <taxon>Eukaryota</taxon>
        <taxon>Fungi</taxon>
        <taxon>Dikarya</taxon>
        <taxon>Basidiomycota</taxon>
        <taxon>Agaricomycotina</taxon>
        <taxon>Agaricomycetes</taxon>
        <taxon>Agaricomycetidae</taxon>
        <taxon>Agaricales</taxon>
        <taxon>Marasmiineae</taxon>
        <taxon>Mycenaceae</taxon>
        <taxon>Mycena</taxon>
    </lineage>
</organism>
<evidence type="ECO:0000313" key="1">
    <source>
        <dbReference type="EMBL" id="KAJ7738980.1"/>
    </source>
</evidence>
<reference evidence="1" key="1">
    <citation type="submission" date="2023-03" db="EMBL/GenBank/DDBJ databases">
        <title>Massive genome expansion in bonnet fungi (Mycena s.s.) driven by repeated elements and novel gene families across ecological guilds.</title>
        <authorList>
            <consortium name="Lawrence Berkeley National Laboratory"/>
            <person name="Harder C.B."/>
            <person name="Miyauchi S."/>
            <person name="Viragh M."/>
            <person name="Kuo A."/>
            <person name="Thoen E."/>
            <person name="Andreopoulos B."/>
            <person name="Lu D."/>
            <person name="Skrede I."/>
            <person name="Drula E."/>
            <person name="Henrissat B."/>
            <person name="Morin E."/>
            <person name="Kohler A."/>
            <person name="Barry K."/>
            <person name="LaButti K."/>
            <person name="Morin E."/>
            <person name="Salamov A."/>
            <person name="Lipzen A."/>
            <person name="Mereny Z."/>
            <person name="Hegedus B."/>
            <person name="Baldrian P."/>
            <person name="Stursova M."/>
            <person name="Weitz H."/>
            <person name="Taylor A."/>
            <person name="Grigoriev I.V."/>
            <person name="Nagy L.G."/>
            <person name="Martin F."/>
            <person name="Kauserud H."/>
        </authorList>
    </citation>
    <scope>NUCLEOTIDE SEQUENCE</scope>
    <source>
        <strain evidence="1">CBHHK182m</strain>
    </source>
</reference>
<sequence>MSTPQGIVRALGIYKCPPHLSMAEFVKKCEGVMEAAVALPQSSHITKYEILVPNQALDEHLERLGMPSPGDTIVIIAHFQARSVEGLDELLLGEEFKSVFARAKADVALHEASITFAFDVITKV</sequence>
<name>A0AAD7ICI3_9AGAR</name>